<dbReference type="RefSeq" id="WP_398409421.1">
    <property type="nucleotide sequence ID" value="NZ_JBIRUI010000039.1"/>
</dbReference>
<keyword evidence="4" id="KW-1185">Reference proteome</keyword>
<evidence type="ECO:0000256" key="1">
    <source>
        <dbReference type="ARBA" id="ARBA00007521"/>
    </source>
</evidence>
<dbReference type="Pfam" id="PF02452">
    <property type="entry name" value="PemK_toxin"/>
    <property type="match status" value="1"/>
</dbReference>
<comment type="similarity">
    <text evidence="1">Belongs to the PemK/MazF family.</text>
</comment>
<dbReference type="EMBL" id="JBIRUI010000039">
    <property type="protein sequence ID" value="MFI1719475.1"/>
    <property type="molecule type" value="Genomic_DNA"/>
</dbReference>
<organism evidence="3 4">
    <name type="scientific">Streptomyces litmocidini</name>
    <dbReference type="NCBI Taxonomy" id="67318"/>
    <lineage>
        <taxon>Bacteria</taxon>
        <taxon>Bacillati</taxon>
        <taxon>Actinomycetota</taxon>
        <taxon>Actinomycetes</taxon>
        <taxon>Kitasatosporales</taxon>
        <taxon>Streptomycetaceae</taxon>
        <taxon>Streptomyces</taxon>
    </lineage>
</organism>
<keyword evidence="2" id="KW-1277">Toxin-antitoxin system</keyword>
<gene>
    <name evidence="3" type="ORF">ACH407_38670</name>
</gene>
<comment type="caution">
    <text evidence="3">The sequence shown here is derived from an EMBL/GenBank/DDBJ whole genome shotgun (WGS) entry which is preliminary data.</text>
</comment>
<name>A0ABW7UM90_9ACTN</name>
<dbReference type="InterPro" id="IPR011067">
    <property type="entry name" value="Plasmid_toxin/cell-grow_inhib"/>
</dbReference>
<dbReference type="SUPFAM" id="SSF50118">
    <property type="entry name" value="Cell growth inhibitor/plasmid maintenance toxic component"/>
    <property type="match status" value="1"/>
</dbReference>
<dbReference type="PANTHER" id="PTHR33988:SF2">
    <property type="entry name" value="ENDORIBONUCLEASE MAZF"/>
    <property type="match status" value="1"/>
</dbReference>
<evidence type="ECO:0000313" key="4">
    <source>
        <dbReference type="Proteomes" id="UP001611339"/>
    </source>
</evidence>
<dbReference type="Gene3D" id="2.30.30.110">
    <property type="match status" value="1"/>
</dbReference>
<dbReference type="Proteomes" id="UP001611339">
    <property type="component" value="Unassembled WGS sequence"/>
</dbReference>
<sequence>MAPTLSMPPLRGQVWACAFPQPIGPHPVVVLTANRISRRLSGVTVVLVTGTPGPAETHVAVGPESGLRKYAESYVNCTELHTVGKPRLRRMLGLLAPAELTAVEERVRVVLELD</sequence>
<dbReference type="PANTHER" id="PTHR33988">
    <property type="entry name" value="ENDORIBONUCLEASE MAZF-RELATED"/>
    <property type="match status" value="1"/>
</dbReference>
<evidence type="ECO:0000313" key="3">
    <source>
        <dbReference type="EMBL" id="MFI1719475.1"/>
    </source>
</evidence>
<evidence type="ECO:0000256" key="2">
    <source>
        <dbReference type="ARBA" id="ARBA00022649"/>
    </source>
</evidence>
<protein>
    <submittedName>
        <fullName evidence="3">Type II toxin-antitoxin system PemK/MazF family toxin</fullName>
    </submittedName>
</protein>
<accession>A0ABW7UM90</accession>
<dbReference type="InterPro" id="IPR003477">
    <property type="entry name" value="PemK-like"/>
</dbReference>
<reference evidence="3 4" key="1">
    <citation type="submission" date="2024-10" db="EMBL/GenBank/DDBJ databases">
        <title>The Natural Products Discovery Center: Release of the First 8490 Sequenced Strains for Exploring Actinobacteria Biosynthetic Diversity.</title>
        <authorList>
            <person name="Kalkreuter E."/>
            <person name="Kautsar S.A."/>
            <person name="Yang D."/>
            <person name="Bader C.D."/>
            <person name="Teijaro C.N."/>
            <person name="Fluegel L."/>
            <person name="Davis C.M."/>
            <person name="Simpson J.R."/>
            <person name="Lauterbach L."/>
            <person name="Steele A.D."/>
            <person name="Gui C."/>
            <person name="Meng S."/>
            <person name="Li G."/>
            <person name="Viehrig K."/>
            <person name="Ye F."/>
            <person name="Su P."/>
            <person name="Kiefer A.F."/>
            <person name="Nichols A."/>
            <person name="Cepeda A.J."/>
            <person name="Yan W."/>
            <person name="Fan B."/>
            <person name="Jiang Y."/>
            <person name="Adhikari A."/>
            <person name="Zheng C.-J."/>
            <person name="Schuster L."/>
            <person name="Cowan T.M."/>
            <person name="Smanski M.J."/>
            <person name="Chevrette M.G."/>
            <person name="De Carvalho L.P.S."/>
            <person name="Shen B."/>
        </authorList>
    </citation>
    <scope>NUCLEOTIDE SEQUENCE [LARGE SCALE GENOMIC DNA]</scope>
    <source>
        <strain evidence="3 4">NPDC020602</strain>
    </source>
</reference>
<proteinExistence type="inferred from homology"/>